<feature type="signal peptide" evidence="2">
    <location>
        <begin position="1"/>
        <end position="35"/>
    </location>
</feature>
<dbReference type="EC" id="3.1.-.-" evidence="3"/>
<comment type="caution">
    <text evidence="3">The sequence shown here is derived from an EMBL/GenBank/DDBJ whole genome shotgun (WGS) entry which is preliminary data.</text>
</comment>
<evidence type="ECO:0000256" key="1">
    <source>
        <dbReference type="SAM" id="MobiDB-lite"/>
    </source>
</evidence>
<dbReference type="CDD" id="cd01823">
    <property type="entry name" value="SEST_like"/>
    <property type="match status" value="1"/>
</dbReference>
<dbReference type="RefSeq" id="WP_020512299.1">
    <property type="nucleotide sequence ID" value="NZ_JBIAZU010000006.1"/>
</dbReference>
<dbReference type="GO" id="GO:0016787">
    <property type="term" value="F:hydrolase activity"/>
    <property type="evidence" value="ECO:0007669"/>
    <property type="project" value="UniProtKB-KW"/>
</dbReference>
<dbReference type="PANTHER" id="PTHR37981">
    <property type="entry name" value="LIPASE 2"/>
    <property type="match status" value="1"/>
</dbReference>
<protein>
    <submittedName>
        <fullName evidence="3">SGNH/GDSL hydrolase family protein</fullName>
        <ecNumber evidence="3">3.1.-.-</ecNumber>
    </submittedName>
</protein>
<evidence type="ECO:0000313" key="4">
    <source>
        <dbReference type="Proteomes" id="UP001602245"/>
    </source>
</evidence>
<dbReference type="Proteomes" id="UP001602245">
    <property type="component" value="Unassembled WGS sequence"/>
</dbReference>
<keyword evidence="2" id="KW-0732">Signal</keyword>
<proteinExistence type="predicted"/>
<dbReference type="InterPro" id="IPR036514">
    <property type="entry name" value="SGNH_hydro_sf"/>
</dbReference>
<feature type="compositionally biased region" description="Pro residues" evidence="1">
    <location>
        <begin position="56"/>
        <end position="65"/>
    </location>
</feature>
<dbReference type="SUPFAM" id="SSF52266">
    <property type="entry name" value="SGNH hydrolase"/>
    <property type="match status" value="1"/>
</dbReference>
<dbReference type="SUPFAM" id="SSF69304">
    <property type="entry name" value="Tricorn protease N-terminal domain"/>
    <property type="match status" value="1"/>
</dbReference>
<accession>A0ABW6WNE9</accession>
<dbReference type="EMBL" id="JBIAZU010000006">
    <property type="protein sequence ID" value="MFF5294055.1"/>
    <property type="molecule type" value="Genomic_DNA"/>
</dbReference>
<feature type="region of interest" description="Disordered" evidence="1">
    <location>
        <begin position="33"/>
        <end position="91"/>
    </location>
</feature>
<evidence type="ECO:0000313" key="3">
    <source>
        <dbReference type="EMBL" id="MFF5294055.1"/>
    </source>
</evidence>
<dbReference type="PANTHER" id="PTHR37981:SF1">
    <property type="entry name" value="SGNH HYDROLASE-TYPE ESTERASE DOMAIN-CONTAINING PROTEIN"/>
    <property type="match status" value="1"/>
</dbReference>
<dbReference type="Gene3D" id="3.40.50.1110">
    <property type="entry name" value="SGNH hydrolase"/>
    <property type="match status" value="1"/>
</dbReference>
<feature type="compositionally biased region" description="Low complexity" evidence="1">
    <location>
        <begin position="409"/>
        <end position="428"/>
    </location>
</feature>
<dbReference type="InterPro" id="IPR037460">
    <property type="entry name" value="SEST-like"/>
</dbReference>
<feature type="chain" id="PRO_5046755627" evidence="2">
    <location>
        <begin position="36"/>
        <end position="1348"/>
    </location>
</feature>
<keyword evidence="3" id="KW-0378">Hydrolase</keyword>
<reference evidence="3 4" key="1">
    <citation type="submission" date="2024-10" db="EMBL/GenBank/DDBJ databases">
        <title>The Natural Products Discovery Center: Release of the First 8490 Sequenced Strains for Exploring Actinobacteria Biosynthetic Diversity.</title>
        <authorList>
            <person name="Kalkreuter E."/>
            <person name="Kautsar S.A."/>
            <person name="Yang D."/>
            <person name="Bader C.D."/>
            <person name="Teijaro C.N."/>
            <person name="Fluegel L."/>
            <person name="Davis C.M."/>
            <person name="Simpson J.R."/>
            <person name="Lauterbach L."/>
            <person name="Steele A.D."/>
            <person name="Gui C."/>
            <person name="Meng S."/>
            <person name="Li G."/>
            <person name="Viehrig K."/>
            <person name="Ye F."/>
            <person name="Su P."/>
            <person name="Kiefer A.F."/>
            <person name="Nichols A."/>
            <person name="Cepeda A.J."/>
            <person name="Yan W."/>
            <person name="Fan B."/>
            <person name="Jiang Y."/>
            <person name="Adhikari A."/>
            <person name="Zheng C.-J."/>
            <person name="Schuster L."/>
            <person name="Cowan T.M."/>
            <person name="Smanski M.J."/>
            <person name="Chevrette M.G."/>
            <person name="De Carvalho L.P.S."/>
            <person name="Shen B."/>
        </authorList>
    </citation>
    <scope>NUCLEOTIDE SEQUENCE [LARGE SCALE GENOMIC DNA]</scope>
    <source>
        <strain evidence="3 4">NPDC000087</strain>
    </source>
</reference>
<gene>
    <name evidence="3" type="ORF">ACFY35_31860</name>
</gene>
<organism evidence="3 4">
    <name type="scientific">Paractinoplanes globisporus</name>
    <dbReference type="NCBI Taxonomy" id="113565"/>
    <lineage>
        <taxon>Bacteria</taxon>
        <taxon>Bacillati</taxon>
        <taxon>Actinomycetota</taxon>
        <taxon>Actinomycetes</taxon>
        <taxon>Micromonosporales</taxon>
        <taxon>Micromonosporaceae</taxon>
        <taxon>Paractinoplanes</taxon>
    </lineage>
</organism>
<feature type="compositionally biased region" description="Low complexity" evidence="1">
    <location>
        <begin position="33"/>
        <end position="55"/>
    </location>
</feature>
<name>A0ABW6WNE9_9ACTN</name>
<feature type="region of interest" description="Disordered" evidence="1">
    <location>
        <begin position="404"/>
        <end position="439"/>
    </location>
</feature>
<evidence type="ECO:0000256" key="2">
    <source>
        <dbReference type="SAM" id="SignalP"/>
    </source>
</evidence>
<sequence length="1348" mass="143312">MKTIRRLHVFRRSPVAIAGLCAALAAASGAVPAQAAGPSTPPSASADEAAAAPTAVAPPPDPADPAGPDRVTDPDRVLGPHWRTAADRGVTTSTDETGLHLLVADRRDGYHWRTAATLAEPGIDTDQWIGQYCVTGSQRRAVVVYAPRQYANQADLMTGGAFAAIVDLDSGTVTKLAERVSLAYYNPACNAGETAVVSALTGDEKAPRTRITVIDTATGKTRQSHTLRGQVTSPTVVGGDLYAASGSGVVRVRNGGTTLVAPTRGTPYRLTSDGAGALTYELNDGKTTRFDRLAGGRVRPVATAPVGAARLRPGAAGKVFVVGDPAGVRWSGSRPSGWQSVDAPVDSEVSGLGELTVLSASSHTEAAASSSGAAVDGEPDQVGISARLTGGAALKFSLRPSLSSAGTRSSPGLPSSAAAAPKASSLAATDPSTTPWDLNRTCAVPRNDPAIQVYQPTPKQVEWAADLASHGQLNITRAANWLNSGLPQFSPQSLFTPMMPKTQAGETRWLPAQVLLGVLAQESNLRQASWHVTDGSSGNPLTSSGFYALNKSQDPNSIGTGTYDCGYGVGQITSGMRTIDTNAAGGLTDLQQKAVVIDYATNIAASAHMLEQAWADLQAAHIIANNGDPQFIENWFFAVWAYNTGLHPNTGNGPWGLGWVNNPANPLFPADRHPYLVVPLDTPTHNDNIGYDNAKHPSDWSYPERIMGWAHKSVILPDYLNGGNWTSTYQTGLWPPGDTTFVDAQPGHNIACVATINHCDPAAPPHKPAPPYDDQPAGPCQIDDLTYCWWHESVQWVDCTQLCGGESRVYTAVEPRPYATNIHPEECSTTKLPAGARIVDDLMTSDNPTGNPQGPNGCWGVTRGGTFSLKFADKSGAYPSKVDFHQIGAGFGGHFWFTHTQTQTPSTQSLKVTGTWTPGSSLTGWAQVMVHIPDEGAWTQQAHYVIHTGNGPGTDRDRFISMNRAAKDTWIELGTYRFGTVSQQGLELSNFTGDGQGNQDIAWDAAAFVPLTQKPRHMVVAIGDSYQSGEGSGAYDRETDLGFDTYYWNACRRSSKAWPRLIKLPGQTSGVGTLADKFDPSLDFQFVSCSGATAEKMTDTSTKSYWTNTPDLESLHGQAEGQFFEKNQVDSGVLSADTTLVLLSAGGNDAGFPDVLAQCGRTDCTLNRAAYEQKIRDAQLRTATLIQQVHTKASNARIVLVGYPKIFAERHGRTCALFSFSDAEMTMLNELADQMRTEQSAMVGRQTQSWTSGTANFVDMIAGFGNHGACMEDETSTPPPTVDINDLVIGQTGPGDFEELDGVDVEQCDFTWLPGNDCASRSSFHPKPSGAVRQGDAVTNALVAIGYQ</sequence>
<keyword evidence="4" id="KW-1185">Reference proteome</keyword>